<comment type="caution">
    <text evidence="6">The sequence shown here is derived from an EMBL/GenBank/DDBJ whole genome shotgun (WGS) entry which is preliminary data.</text>
</comment>
<sequence length="228" mass="25638">MLALRKANDRGHANFGWLNSRHTFSFASYYDPRHMGISELRVINDDWVSPGMGFETHPHQDMEIISYVVEGSIEHKDTMGFHTVLKAGDVQVMSAGSGIRHSEFNPSATENLNFLQIWIRPDTHGLKPAYYEKNFSDAKGVTLIASADARDGSMKVNQDISLYKLKFDHQNEQLNISAQRTFYLHMVGGEMVVNGETLLTGDGMTITDEERLTLDISNQAEALLFDLP</sequence>
<dbReference type="Pfam" id="PF17954">
    <property type="entry name" value="Pirin_C_2"/>
    <property type="match status" value="1"/>
</dbReference>
<dbReference type="InterPro" id="IPR041602">
    <property type="entry name" value="Quercetinase_C"/>
</dbReference>
<dbReference type="Pfam" id="PF02678">
    <property type="entry name" value="Pirin"/>
    <property type="match status" value="1"/>
</dbReference>
<dbReference type="InterPro" id="IPR003829">
    <property type="entry name" value="Pirin_N_dom"/>
</dbReference>
<dbReference type="Gene3D" id="2.60.120.10">
    <property type="entry name" value="Jelly Rolls"/>
    <property type="match status" value="2"/>
</dbReference>
<dbReference type="InterPro" id="IPR012093">
    <property type="entry name" value="Pirin"/>
</dbReference>
<dbReference type="GO" id="GO:0046872">
    <property type="term" value="F:metal ion binding"/>
    <property type="evidence" value="ECO:0007669"/>
    <property type="project" value="UniProtKB-KW"/>
</dbReference>
<dbReference type="SUPFAM" id="SSF51182">
    <property type="entry name" value="RmlC-like cupins"/>
    <property type="match status" value="1"/>
</dbReference>
<dbReference type="AlphaFoldDB" id="A0A839INT3"/>
<gene>
    <name evidence="6" type="ORF">H4O21_06990</name>
</gene>
<comment type="cofactor">
    <cofactor evidence="2">
        <name>Fe cation</name>
        <dbReference type="ChEBI" id="CHEBI:24875"/>
    </cofactor>
    <text evidence="2">Binds 1 Fe cation per subunit.</text>
</comment>
<reference evidence="6 7" key="1">
    <citation type="submission" date="2020-08" db="EMBL/GenBank/DDBJ databases">
        <title>Oceanospirillum sp. nov. isolated from marine sediment.</title>
        <authorList>
            <person name="Ji X."/>
        </authorList>
    </citation>
    <scope>NUCLEOTIDE SEQUENCE [LARGE SCALE GENOMIC DNA]</scope>
    <source>
        <strain evidence="6 7">D5</strain>
    </source>
</reference>
<protein>
    <submittedName>
        <fullName evidence="6">Pirin family protein</fullName>
    </submittedName>
</protein>
<keyword evidence="2" id="KW-0479">Metal-binding</keyword>
<dbReference type="PIRSF" id="PIRSF006232">
    <property type="entry name" value="Pirin"/>
    <property type="match status" value="1"/>
</dbReference>
<evidence type="ECO:0000256" key="1">
    <source>
        <dbReference type="ARBA" id="ARBA00008416"/>
    </source>
</evidence>
<feature type="binding site" evidence="2">
    <location>
        <position position="103"/>
    </location>
    <ligand>
        <name>Fe cation</name>
        <dbReference type="ChEBI" id="CHEBI:24875"/>
    </ligand>
</feature>
<feature type="domain" description="Pirin N-terminal" evidence="4">
    <location>
        <begin position="10"/>
        <end position="119"/>
    </location>
</feature>
<accession>A0A839INT3</accession>
<dbReference type="PANTHER" id="PTHR43212">
    <property type="entry name" value="QUERCETIN 2,3-DIOXYGENASE"/>
    <property type="match status" value="1"/>
</dbReference>
<dbReference type="EMBL" id="JACJFM010000006">
    <property type="protein sequence ID" value="MBB1486350.1"/>
    <property type="molecule type" value="Genomic_DNA"/>
</dbReference>
<feature type="domain" description="Quercetin 2,3-dioxygenase C-terminal cupin" evidence="5">
    <location>
        <begin position="143"/>
        <end position="227"/>
    </location>
</feature>
<organism evidence="6 7">
    <name type="scientific">Oceanospirillum sediminis</name>
    <dbReference type="NCBI Taxonomy" id="2760088"/>
    <lineage>
        <taxon>Bacteria</taxon>
        <taxon>Pseudomonadati</taxon>
        <taxon>Pseudomonadota</taxon>
        <taxon>Gammaproteobacteria</taxon>
        <taxon>Oceanospirillales</taxon>
        <taxon>Oceanospirillaceae</taxon>
        <taxon>Oceanospirillum</taxon>
    </lineage>
</organism>
<evidence type="ECO:0000313" key="7">
    <source>
        <dbReference type="Proteomes" id="UP000565262"/>
    </source>
</evidence>
<evidence type="ECO:0000256" key="2">
    <source>
        <dbReference type="PIRSR" id="PIRSR006232-1"/>
    </source>
</evidence>
<evidence type="ECO:0000313" key="6">
    <source>
        <dbReference type="EMBL" id="MBB1486350.1"/>
    </source>
</evidence>
<proteinExistence type="inferred from homology"/>
<feature type="binding site" evidence="2">
    <location>
        <position position="59"/>
    </location>
    <ligand>
        <name>Fe cation</name>
        <dbReference type="ChEBI" id="CHEBI:24875"/>
    </ligand>
</feature>
<dbReference type="Proteomes" id="UP000565262">
    <property type="component" value="Unassembled WGS sequence"/>
</dbReference>
<dbReference type="RefSeq" id="WP_182808120.1">
    <property type="nucleotide sequence ID" value="NZ_JACJFM010000006.1"/>
</dbReference>
<dbReference type="InterPro" id="IPR011051">
    <property type="entry name" value="RmlC_Cupin_sf"/>
</dbReference>
<feature type="binding site" evidence="2">
    <location>
        <position position="101"/>
    </location>
    <ligand>
        <name>Fe cation</name>
        <dbReference type="ChEBI" id="CHEBI:24875"/>
    </ligand>
</feature>
<feature type="binding site" evidence="2">
    <location>
        <position position="57"/>
    </location>
    <ligand>
        <name>Fe cation</name>
        <dbReference type="ChEBI" id="CHEBI:24875"/>
    </ligand>
</feature>
<name>A0A839INT3_9GAMM</name>
<evidence type="ECO:0000259" key="5">
    <source>
        <dbReference type="Pfam" id="PF17954"/>
    </source>
</evidence>
<evidence type="ECO:0000259" key="4">
    <source>
        <dbReference type="Pfam" id="PF02678"/>
    </source>
</evidence>
<evidence type="ECO:0000256" key="3">
    <source>
        <dbReference type="RuleBase" id="RU003457"/>
    </source>
</evidence>
<dbReference type="InterPro" id="IPR014710">
    <property type="entry name" value="RmlC-like_jellyroll"/>
</dbReference>
<keyword evidence="2" id="KW-0408">Iron</keyword>
<keyword evidence="7" id="KW-1185">Reference proteome</keyword>
<dbReference type="CDD" id="cd02910">
    <property type="entry name" value="cupin_Yhhw_N"/>
    <property type="match status" value="1"/>
</dbReference>
<comment type="similarity">
    <text evidence="1 3">Belongs to the pirin family.</text>
</comment>
<dbReference type="PANTHER" id="PTHR43212:SF3">
    <property type="entry name" value="QUERCETIN 2,3-DIOXYGENASE"/>
    <property type="match status" value="1"/>
</dbReference>